<comment type="function">
    <text evidence="12">Catalyzes the conversion of long-chain fatty acids to their active form acyl-CoAs for both synthesis of cellular lipids, and degradation via beta-oxidation.</text>
</comment>
<dbReference type="Pfam" id="PF01582">
    <property type="entry name" value="TIR"/>
    <property type="match status" value="1"/>
</dbReference>
<comment type="catalytic activity">
    <reaction evidence="12">
        <text>a long-chain fatty acid + ATP + CoA = a long-chain fatty acyl-CoA + AMP + diphosphate</text>
        <dbReference type="Rhea" id="RHEA:15421"/>
        <dbReference type="ChEBI" id="CHEBI:30616"/>
        <dbReference type="ChEBI" id="CHEBI:33019"/>
        <dbReference type="ChEBI" id="CHEBI:57287"/>
        <dbReference type="ChEBI" id="CHEBI:57560"/>
        <dbReference type="ChEBI" id="CHEBI:83139"/>
        <dbReference type="ChEBI" id="CHEBI:456215"/>
        <dbReference type="EC" id="6.2.1.3"/>
    </reaction>
</comment>
<dbReference type="PANTHER" id="PTHR43272">
    <property type="entry name" value="LONG-CHAIN-FATTY-ACID--COA LIGASE"/>
    <property type="match status" value="1"/>
</dbReference>
<dbReference type="SMART" id="SM00255">
    <property type="entry name" value="TIR"/>
    <property type="match status" value="1"/>
</dbReference>
<dbReference type="InParanoid" id="A0A5E4EHB1"/>
<dbReference type="CDD" id="cd05927">
    <property type="entry name" value="LC-FACS_euk"/>
    <property type="match status" value="1"/>
</dbReference>
<dbReference type="Pfam" id="PF23286">
    <property type="entry name" value="LRR_13"/>
    <property type="match status" value="1"/>
</dbReference>
<dbReference type="PROSITE" id="PS50104">
    <property type="entry name" value="TIR"/>
    <property type="match status" value="1"/>
</dbReference>
<dbReference type="GO" id="GO:0005524">
    <property type="term" value="F:ATP binding"/>
    <property type="evidence" value="ECO:0007669"/>
    <property type="project" value="UniProtKB-KW"/>
</dbReference>
<evidence type="ECO:0000256" key="7">
    <source>
        <dbReference type="ARBA" id="ARBA00022821"/>
    </source>
</evidence>
<comment type="pathway">
    <text evidence="12">Lipid metabolism; fatty acid metabolism.</text>
</comment>
<evidence type="ECO:0000256" key="9">
    <source>
        <dbReference type="ARBA" id="ARBA00022840"/>
    </source>
</evidence>
<evidence type="ECO:0000256" key="8">
    <source>
        <dbReference type="ARBA" id="ARBA00022832"/>
    </source>
</evidence>
<protein>
    <recommendedName>
        <fullName evidence="11 12">Long-chain-fatty-acid--CoA ligase</fullName>
        <ecNumber evidence="11 12">6.2.1.3</ecNumber>
    </recommendedName>
</protein>
<dbReference type="Pfam" id="PF00931">
    <property type="entry name" value="NB-ARC"/>
    <property type="match status" value="1"/>
</dbReference>
<evidence type="ECO:0000259" key="13">
    <source>
        <dbReference type="PROSITE" id="PS50104"/>
    </source>
</evidence>
<keyword evidence="9 12" id="KW-0067">ATP-binding</keyword>
<proteinExistence type="inferred from homology"/>
<dbReference type="GO" id="GO:0010025">
    <property type="term" value="P:wax biosynthetic process"/>
    <property type="evidence" value="ECO:0007669"/>
    <property type="project" value="TreeGrafter"/>
</dbReference>
<dbReference type="InterPro" id="IPR042197">
    <property type="entry name" value="Apaf_helical"/>
</dbReference>
<keyword evidence="3 12" id="KW-0436">Ligase</keyword>
<dbReference type="Gene3D" id="3.80.10.10">
    <property type="entry name" value="Ribonuclease Inhibitor"/>
    <property type="match status" value="2"/>
</dbReference>
<keyword evidence="5" id="KW-0677">Repeat</keyword>
<dbReference type="GO" id="GO:0010143">
    <property type="term" value="P:cutin biosynthetic process"/>
    <property type="evidence" value="ECO:0007669"/>
    <property type="project" value="TreeGrafter"/>
</dbReference>
<dbReference type="GO" id="GO:0043531">
    <property type="term" value="F:ADP binding"/>
    <property type="evidence" value="ECO:0007669"/>
    <property type="project" value="InterPro"/>
</dbReference>
<dbReference type="InterPro" id="IPR000157">
    <property type="entry name" value="TIR_dom"/>
</dbReference>
<keyword evidence="4" id="KW-0433">Leucine-rich repeat</keyword>
<keyword evidence="6 12" id="KW-0547">Nucleotide-binding</keyword>
<dbReference type="FunCoup" id="A0A5E4EHB1">
    <property type="interactions" value="262"/>
</dbReference>
<dbReference type="InterPro" id="IPR058546">
    <property type="entry name" value="RPS4B/Roq1-like_LRR"/>
</dbReference>
<dbReference type="SUPFAM" id="SSF56801">
    <property type="entry name" value="Acetyl-CoA synthetase-like"/>
    <property type="match status" value="1"/>
</dbReference>
<dbReference type="InterPro" id="IPR020845">
    <property type="entry name" value="AMP-binding_CS"/>
</dbReference>
<keyword evidence="10" id="KW-0520">NAD</keyword>
<evidence type="ECO:0000256" key="11">
    <source>
        <dbReference type="ARBA" id="ARBA00026121"/>
    </source>
</evidence>
<gene>
    <name evidence="14" type="ORF">ALMOND_2B008285</name>
</gene>
<comment type="similarity">
    <text evidence="2 12">Belongs to the ATP-dependent AMP-binding enzyme family.</text>
</comment>
<feature type="domain" description="TIR" evidence="13">
    <location>
        <begin position="703"/>
        <end position="868"/>
    </location>
</feature>
<dbReference type="Pfam" id="PF00501">
    <property type="entry name" value="AMP-binding"/>
    <property type="match status" value="1"/>
</dbReference>
<accession>A0A5E4EHB1</accession>
<dbReference type="Gene3D" id="3.40.50.10140">
    <property type="entry name" value="Toll/interleukin-1 receptor homology (TIR) domain"/>
    <property type="match status" value="1"/>
</dbReference>
<dbReference type="InterPro" id="IPR045311">
    <property type="entry name" value="LC-FACS_euk"/>
</dbReference>
<keyword evidence="12" id="KW-0443">Lipid metabolism</keyword>
<dbReference type="SUPFAM" id="SSF52058">
    <property type="entry name" value="L domain-like"/>
    <property type="match status" value="1"/>
</dbReference>
<name>A0A5E4EHB1_PRUDU</name>
<evidence type="ECO:0000256" key="4">
    <source>
        <dbReference type="ARBA" id="ARBA00022614"/>
    </source>
</evidence>
<dbReference type="GO" id="GO:0007165">
    <property type="term" value="P:signal transduction"/>
    <property type="evidence" value="ECO:0007669"/>
    <property type="project" value="InterPro"/>
</dbReference>
<dbReference type="Proteomes" id="UP000327085">
    <property type="component" value="Chromosome 8"/>
</dbReference>
<dbReference type="GO" id="GO:0016020">
    <property type="term" value="C:membrane"/>
    <property type="evidence" value="ECO:0007669"/>
    <property type="project" value="TreeGrafter"/>
</dbReference>
<dbReference type="InterPro" id="IPR032675">
    <property type="entry name" value="LRR_dom_sf"/>
</dbReference>
<dbReference type="Gene3D" id="3.40.50.12780">
    <property type="entry name" value="N-terminal domain of ligase-like"/>
    <property type="match status" value="1"/>
</dbReference>
<dbReference type="Gramene" id="VVA15195">
    <property type="protein sequence ID" value="VVA15195"/>
    <property type="gene ID" value="Prudul26B008285"/>
</dbReference>
<dbReference type="Pfam" id="PF23282">
    <property type="entry name" value="WHD_ROQ1"/>
    <property type="match status" value="1"/>
</dbReference>
<sequence>MDFIVKVEESRPAADGRPSAGPVYRSIYAKDGLMELPEGLESPWQFLSDSAKKYPNNPMLGRRQVKETKVGPYVWLTYQEVHDAALRMGSAIRSRGVNPGDRCGIFGSNCPQWLTAMEACNSHAITYVPLYDTLGANAVEFIINHAEVSIAFVQENKISAILSCLPNCSTHLKTIVSFANISSTQKEEAEGLGVSCFSWEEFSQLGNLDCELPPKQRTDICTIMYTSGTTGEPKGVIITNGAIMAEVLSVEQILFLTDKVCTEGDSYFSFLPLAHIYDQIMESYCIYKGSSIGFWRGDIRFLMEDLQELRPTMFCGVPRVYDRIYTGIANKVSSSGALRKTLFQYAYNYKLANLEKGLPQENAAPLFDKLVFDKMKQALGGRVRILLSGAAPLPRHVEEFFRVTACSTLSQGYGLTESCGGSLTSIGNVFPMMGTVGVPMTTIETRLESVPEMGYDALSSVPRGEICLRGKSLFSGYHKRQDLTEEVLIDGWFHTGDIGELQPNGAMKIIDRKKNIFKLSQGEYVAVENIESKYLQCPLITSIWVYGNSFESFLVAVVVPDRKALEDWAAEHHLTDDFKSLCQNLKARKYILDELNSVGQKQQLRGFELLKAVHLEPNPFDMERDLITPTFKLKRTHLLKYYKDRIDKLYSEAKEARLTSSQLPSLIRCFLIKRKETQRPCPSQLFDQPVYFSGTESNDSHSMTYDVFLSFRGEDTRFNFTDHLHSNLTRKGIRTFIDDGLKRGEEISPALLRAIEESKISIIVFSENYASSKWCLDELVKILESKETREQIVWPVFYKVNPSDVRHQRGSFGQALADYECEFKDDMEKVQRWRRSLTKAANLSGWCFINGHESKFIDNIVEAISLQVLNHAYLNVAKYPVGIESRVREIDKLLGVGGNGVRMVGIWGTGGIGKTTIAKAVYNSNAHMFEGSCFLDDVRERSMPYGGLVKLQSILLSEILGVKEVEVTNVDKGINMIKKMLNGKKLFLVLDDVNHLDQLNKLVGGSDWFGSGSRIVLTTRDKHLLIAHQVNLIYEVEKLNHHESLKLFTSWNSFSRNGHLKDDYAKLANNVVDYADGLPLALMVLGSHLCGRSIDQWKYALDGYKRVPNREIQEILKISYNALEDAVKEVFLDIAFFYKGLGENYVIQMLEGCDLNPKYDLEVLVEKALINITEDGCIWMHDLIQEMGKEVVRQESPTEPGKRSRLWFHEDVYHVLTENTGTDKIKGIMVKLPAGLESDEVCLNAESFSKMKNLRLFINHNARLSGEVDYLPNELRLLSWPEYPSQSLPANFNPKKLVGLALPRSCILRLDLEFKSLKFINVEHSKFLRKTPDFSGVPNLEKLNLKYCTSLVELHPSAGFLHKLVNLSLTGCRSLTLFPRIVNLKSLLLLDLEGCISLENFPEIKGKMESLKYLDLSETSIKELPSSSIRHFTRLENLYLAGCKNLTNLPCSIYELKHLKAISVLRCSKLVSFPKMAKSEDSGSAESLVTLHGGNLAFPKLSKFSVGGSNLLDIADFLLTLDCMTTLTILDLSGRNFVSLPVCINNFVNLIDLRLVSCKRLREIPDLPHALQILDVSDCLSLERVSKLSNLLERKESQMFRVMRLTNCWRLRNNLVRIAKKKNMVINQVNLFSLSLVSPNFCPGSISGKGNSEVVQLS</sequence>
<dbReference type="FunFam" id="3.40.50.10140:FF:000007">
    <property type="entry name" value="Disease resistance protein (TIR-NBS-LRR class)"/>
    <property type="match status" value="1"/>
</dbReference>
<evidence type="ECO:0000256" key="1">
    <source>
        <dbReference type="ARBA" id="ARBA00004496"/>
    </source>
</evidence>
<dbReference type="InterPro" id="IPR058192">
    <property type="entry name" value="WHD_ROQ1-like"/>
</dbReference>
<evidence type="ECO:0000256" key="10">
    <source>
        <dbReference type="ARBA" id="ARBA00023027"/>
    </source>
</evidence>
<organism evidence="14 15">
    <name type="scientific">Prunus dulcis</name>
    <name type="common">Almond</name>
    <name type="synonym">Amygdalus dulcis</name>
    <dbReference type="NCBI Taxonomy" id="3755"/>
    <lineage>
        <taxon>Eukaryota</taxon>
        <taxon>Viridiplantae</taxon>
        <taxon>Streptophyta</taxon>
        <taxon>Embryophyta</taxon>
        <taxon>Tracheophyta</taxon>
        <taxon>Spermatophyta</taxon>
        <taxon>Magnoliopsida</taxon>
        <taxon>eudicotyledons</taxon>
        <taxon>Gunneridae</taxon>
        <taxon>Pentapetalae</taxon>
        <taxon>rosids</taxon>
        <taxon>fabids</taxon>
        <taxon>Rosales</taxon>
        <taxon>Rosaceae</taxon>
        <taxon>Amygdaloideae</taxon>
        <taxon>Amygdaleae</taxon>
        <taxon>Prunus</taxon>
    </lineage>
</organism>
<dbReference type="UniPathway" id="UPA00199"/>
<dbReference type="EMBL" id="CABIKO010000013">
    <property type="protein sequence ID" value="VVA15195.1"/>
    <property type="molecule type" value="Genomic_DNA"/>
</dbReference>
<evidence type="ECO:0000256" key="3">
    <source>
        <dbReference type="ARBA" id="ARBA00022598"/>
    </source>
</evidence>
<evidence type="ECO:0000313" key="14">
    <source>
        <dbReference type="EMBL" id="VVA15195.1"/>
    </source>
</evidence>
<dbReference type="InterPro" id="IPR027417">
    <property type="entry name" value="P-loop_NTPase"/>
</dbReference>
<evidence type="ECO:0000256" key="2">
    <source>
        <dbReference type="ARBA" id="ARBA00006432"/>
    </source>
</evidence>
<evidence type="ECO:0000313" key="15">
    <source>
        <dbReference type="Proteomes" id="UP000327085"/>
    </source>
</evidence>
<dbReference type="SUPFAM" id="SSF52540">
    <property type="entry name" value="P-loop containing nucleoside triphosphate hydrolases"/>
    <property type="match status" value="1"/>
</dbReference>
<reference evidence="15" key="1">
    <citation type="journal article" date="2020" name="Plant J.">
        <title>Transposons played a major role in the diversification between the closely related almond and peach genomes: results from the almond genome sequence.</title>
        <authorList>
            <person name="Alioto T."/>
            <person name="Alexiou K.G."/>
            <person name="Bardil A."/>
            <person name="Barteri F."/>
            <person name="Castanera R."/>
            <person name="Cruz F."/>
            <person name="Dhingra A."/>
            <person name="Duval H."/>
            <person name="Fernandez I Marti A."/>
            <person name="Frias L."/>
            <person name="Galan B."/>
            <person name="Garcia J.L."/>
            <person name="Howad W."/>
            <person name="Gomez-Garrido J."/>
            <person name="Gut M."/>
            <person name="Julca I."/>
            <person name="Morata J."/>
            <person name="Puigdomenech P."/>
            <person name="Ribeca P."/>
            <person name="Rubio Cabetas M.J."/>
            <person name="Vlasova A."/>
            <person name="Wirthensohn M."/>
            <person name="Garcia-Mas J."/>
            <person name="Gabaldon T."/>
            <person name="Casacuberta J.M."/>
            <person name="Arus P."/>
        </authorList>
    </citation>
    <scope>NUCLEOTIDE SEQUENCE [LARGE SCALE GENOMIC DNA]</scope>
    <source>
        <strain evidence="15">cv. Texas</strain>
    </source>
</reference>
<evidence type="ECO:0000256" key="5">
    <source>
        <dbReference type="ARBA" id="ARBA00022737"/>
    </source>
</evidence>
<dbReference type="InterPro" id="IPR035897">
    <property type="entry name" value="Toll_tir_struct_dom_sf"/>
</dbReference>
<dbReference type="SUPFAM" id="SSF52200">
    <property type="entry name" value="Toll/Interleukin receptor TIR domain"/>
    <property type="match status" value="1"/>
</dbReference>
<evidence type="ECO:0000256" key="12">
    <source>
        <dbReference type="RuleBase" id="RU369030"/>
    </source>
</evidence>
<keyword evidence="7" id="KW-0611">Plant defense</keyword>
<dbReference type="Gene3D" id="1.10.8.430">
    <property type="entry name" value="Helical domain of apoptotic protease-activating factors"/>
    <property type="match status" value="1"/>
</dbReference>
<dbReference type="InterPro" id="IPR002182">
    <property type="entry name" value="NB-ARC"/>
</dbReference>
<dbReference type="InterPro" id="IPR042099">
    <property type="entry name" value="ANL_N_sf"/>
</dbReference>
<dbReference type="PROSITE" id="PS00455">
    <property type="entry name" value="AMP_BINDING"/>
    <property type="match status" value="1"/>
</dbReference>
<dbReference type="EC" id="6.2.1.3" evidence="11 12"/>
<evidence type="ECO:0000256" key="6">
    <source>
        <dbReference type="ARBA" id="ARBA00022741"/>
    </source>
</evidence>
<dbReference type="InterPro" id="IPR000873">
    <property type="entry name" value="AMP-dep_synth/lig_dom"/>
</dbReference>
<dbReference type="PRINTS" id="PR00364">
    <property type="entry name" value="DISEASERSIST"/>
</dbReference>
<keyword evidence="8 12" id="KW-0276">Fatty acid metabolism</keyword>
<dbReference type="GO" id="GO:0004467">
    <property type="term" value="F:long-chain fatty acid-CoA ligase activity"/>
    <property type="evidence" value="ECO:0007669"/>
    <property type="project" value="UniProtKB-EC"/>
</dbReference>
<comment type="subcellular location">
    <subcellularLocation>
        <location evidence="1">Cytoplasm</location>
    </subcellularLocation>
</comment>
<dbReference type="GO" id="GO:0005783">
    <property type="term" value="C:endoplasmic reticulum"/>
    <property type="evidence" value="ECO:0007669"/>
    <property type="project" value="TreeGrafter"/>
</dbReference>
<dbReference type="PANTHER" id="PTHR43272:SF4">
    <property type="entry name" value="LONG CHAIN ACYL-COA SYNTHETASE 2"/>
    <property type="match status" value="1"/>
</dbReference>
<dbReference type="Gene3D" id="3.40.50.300">
    <property type="entry name" value="P-loop containing nucleotide triphosphate hydrolases"/>
    <property type="match status" value="1"/>
</dbReference>